<dbReference type="KEGG" id="dpx:DAPPUDRAFT_321333"/>
<dbReference type="InParanoid" id="E9GSL0"/>
<dbReference type="InterPro" id="IPR000210">
    <property type="entry name" value="BTB/POZ_dom"/>
</dbReference>
<dbReference type="FunFam" id="1.25.40.420:FF:000036">
    <property type="entry name" value="Uncharacterized protein"/>
    <property type="match status" value="1"/>
</dbReference>
<dbReference type="PANTHER" id="PTHR24413">
    <property type="entry name" value="SPECKLE-TYPE POZ PROTEIN"/>
    <property type="match status" value="1"/>
</dbReference>
<dbReference type="PhylomeDB" id="E9GSL0"/>
<dbReference type="GO" id="GO:0005737">
    <property type="term" value="C:cytoplasm"/>
    <property type="evidence" value="ECO:0000318"/>
    <property type="project" value="GO_Central"/>
</dbReference>
<evidence type="ECO:0000259" key="1">
    <source>
        <dbReference type="PROSITE" id="PS50097"/>
    </source>
</evidence>
<dbReference type="SMART" id="SM00225">
    <property type="entry name" value="BTB"/>
    <property type="match status" value="1"/>
</dbReference>
<reference evidence="2 3" key="1">
    <citation type="journal article" date="2011" name="Science">
        <title>The ecoresponsive genome of Daphnia pulex.</title>
        <authorList>
            <person name="Colbourne J.K."/>
            <person name="Pfrender M.E."/>
            <person name="Gilbert D."/>
            <person name="Thomas W.K."/>
            <person name="Tucker A."/>
            <person name="Oakley T.H."/>
            <person name="Tokishita S."/>
            <person name="Aerts A."/>
            <person name="Arnold G.J."/>
            <person name="Basu M.K."/>
            <person name="Bauer D.J."/>
            <person name="Caceres C.E."/>
            <person name="Carmel L."/>
            <person name="Casola C."/>
            <person name="Choi J.H."/>
            <person name="Detter J.C."/>
            <person name="Dong Q."/>
            <person name="Dusheyko S."/>
            <person name="Eads B.D."/>
            <person name="Frohlich T."/>
            <person name="Geiler-Samerotte K.A."/>
            <person name="Gerlach D."/>
            <person name="Hatcher P."/>
            <person name="Jogdeo S."/>
            <person name="Krijgsveld J."/>
            <person name="Kriventseva E.V."/>
            <person name="Kultz D."/>
            <person name="Laforsch C."/>
            <person name="Lindquist E."/>
            <person name="Lopez J."/>
            <person name="Manak J.R."/>
            <person name="Muller J."/>
            <person name="Pangilinan J."/>
            <person name="Patwardhan R.P."/>
            <person name="Pitluck S."/>
            <person name="Pritham E.J."/>
            <person name="Rechtsteiner A."/>
            <person name="Rho M."/>
            <person name="Rogozin I.B."/>
            <person name="Sakarya O."/>
            <person name="Salamov A."/>
            <person name="Schaack S."/>
            <person name="Shapiro H."/>
            <person name="Shiga Y."/>
            <person name="Skalitzky C."/>
            <person name="Smith Z."/>
            <person name="Souvorov A."/>
            <person name="Sung W."/>
            <person name="Tang Z."/>
            <person name="Tsuchiya D."/>
            <person name="Tu H."/>
            <person name="Vos H."/>
            <person name="Wang M."/>
            <person name="Wolf Y.I."/>
            <person name="Yamagata H."/>
            <person name="Yamada T."/>
            <person name="Ye Y."/>
            <person name="Shaw J.R."/>
            <person name="Andrews J."/>
            <person name="Crease T.J."/>
            <person name="Tang H."/>
            <person name="Lucas S.M."/>
            <person name="Robertson H.M."/>
            <person name="Bork P."/>
            <person name="Koonin E.V."/>
            <person name="Zdobnov E.M."/>
            <person name="Grigoriev I.V."/>
            <person name="Lynch M."/>
            <person name="Boore J.L."/>
        </authorList>
    </citation>
    <scope>NUCLEOTIDE SEQUENCE [LARGE SCALE GENOMIC DNA]</scope>
</reference>
<dbReference type="GO" id="GO:0043161">
    <property type="term" value="P:proteasome-mediated ubiquitin-dependent protein catabolic process"/>
    <property type="evidence" value="ECO:0000318"/>
    <property type="project" value="GO_Central"/>
</dbReference>
<dbReference type="InterPro" id="IPR011333">
    <property type="entry name" value="SKP1/BTB/POZ_sf"/>
</dbReference>
<dbReference type="EMBL" id="GL732562">
    <property type="protein sequence ID" value="EFX77562.1"/>
    <property type="molecule type" value="Genomic_DNA"/>
</dbReference>
<dbReference type="Gene3D" id="1.25.40.420">
    <property type="match status" value="1"/>
</dbReference>
<dbReference type="Gene3D" id="3.30.710.10">
    <property type="entry name" value="Potassium Channel Kv1.1, Chain A"/>
    <property type="match status" value="1"/>
</dbReference>
<dbReference type="CDD" id="cd18186">
    <property type="entry name" value="BTB_POZ_ZBTB_KLHL-like"/>
    <property type="match status" value="1"/>
</dbReference>
<dbReference type="OrthoDB" id="7628309at2759"/>
<dbReference type="eggNOG" id="KOG1987">
    <property type="taxonomic scope" value="Eukaryota"/>
</dbReference>
<dbReference type="GO" id="GO:0005634">
    <property type="term" value="C:nucleus"/>
    <property type="evidence" value="ECO:0000318"/>
    <property type="project" value="GO_Central"/>
</dbReference>
<dbReference type="GO" id="GO:0031625">
    <property type="term" value="F:ubiquitin protein ligase binding"/>
    <property type="evidence" value="ECO:0000318"/>
    <property type="project" value="GO_Central"/>
</dbReference>
<dbReference type="Pfam" id="PF00651">
    <property type="entry name" value="BTB"/>
    <property type="match status" value="1"/>
</dbReference>
<dbReference type="PROSITE" id="PS50097">
    <property type="entry name" value="BTB"/>
    <property type="match status" value="1"/>
</dbReference>
<dbReference type="AlphaFoldDB" id="E9GSL0"/>
<sequence>MEKTLADVTFKFKEQVIKAHTLIVASGSPVLCAMFQNDFQEKLEKIVEIKDIQPNVFDHLLRYIYTGDADLDNVDVPGLLAASEKYGMDSLKEECALRLSQDLENAVRNLVLAHLHNSPKLQKSTLDLMSRNAKVICSRRDWIELIKKYPELSFAAMQMMVNW</sequence>
<dbReference type="FunFam" id="3.30.710.10:FF:000245">
    <property type="entry name" value="Uncharacterized protein"/>
    <property type="match status" value="1"/>
</dbReference>
<accession>E9GSL0</accession>
<name>E9GSL0_DAPPU</name>
<protein>
    <recommendedName>
        <fullName evidence="1">BTB domain-containing protein</fullName>
    </recommendedName>
</protein>
<dbReference type="GO" id="GO:0030162">
    <property type="term" value="P:regulation of proteolysis"/>
    <property type="evidence" value="ECO:0000318"/>
    <property type="project" value="GO_Central"/>
</dbReference>
<dbReference type="Proteomes" id="UP000000305">
    <property type="component" value="Unassembled WGS sequence"/>
</dbReference>
<feature type="domain" description="BTB" evidence="1">
    <location>
        <begin position="6"/>
        <end position="73"/>
    </location>
</feature>
<dbReference type="OMA" id="IMRIADT"/>
<dbReference type="SUPFAM" id="SSF54695">
    <property type="entry name" value="POZ domain"/>
    <property type="match status" value="1"/>
</dbReference>
<dbReference type="HOGENOM" id="CLU_004253_9_3_1"/>
<keyword evidence="3" id="KW-1185">Reference proteome</keyword>
<evidence type="ECO:0000313" key="2">
    <source>
        <dbReference type="EMBL" id="EFX77562.1"/>
    </source>
</evidence>
<gene>
    <name evidence="2" type="ORF">DAPPUDRAFT_321333</name>
</gene>
<organism evidence="2 3">
    <name type="scientific">Daphnia pulex</name>
    <name type="common">Water flea</name>
    <dbReference type="NCBI Taxonomy" id="6669"/>
    <lineage>
        <taxon>Eukaryota</taxon>
        <taxon>Metazoa</taxon>
        <taxon>Ecdysozoa</taxon>
        <taxon>Arthropoda</taxon>
        <taxon>Crustacea</taxon>
        <taxon>Branchiopoda</taxon>
        <taxon>Diplostraca</taxon>
        <taxon>Cladocera</taxon>
        <taxon>Anomopoda</taxon>
        <taxon>Daphniidae</taxon>
        <taxon>Daphnia</taxon>
    </lineage>
</organism>
<proteinExistence type="predicted"/>
<evidence type="ECO:0000313" key="3">
    <source>
        <dbReference type="Proteomes" id="UP000000305"/>
    </source>
</evidence>